<gene>
    <name evidence="2" type="ORF">J2W49_000812</name>
</gene>
<feature type="chain" id="PRO_5046707116" evidence="1">
    <location>
        <begin position="19"/>
        <end position="201"/>
    </location>
</feature>
<organism evidence="2 3">
    <name type="scientific">Hydrogenophaga palleronii</name>
    <dbReference type="NCBI Taxonomy" id="65655"/>
    <lineage>
        <taxon>Bacteria</taxon>
        <taxon>Pseudomonadati</taxon>
        <taxon>Pseudomonadota</taxon>
        <taxon>Betaproteobacteria</taxon>
        <taxon>Burkholderiales</taxon>
        <taxon>Comamonadaceae</taxon>
        <taxon>Hydrogenophaga</taxon>
    </lineage>
</organism>
<evidence type="ECO:0000313" key="2">
    <source>
        <dbReference type="EMBL" id="MDR7148884.1"/>
    </source>
</evidence>
<keyword evidence="3" id="KW-1185">Reference proteome</keyword>
<dbReference type="RefSeq" id="WP_310311823.1">
    <property type="nucleotide sequence ID" value="NZ_JAVDWU010000001.1"/>
</dbReference>
<dbReference type="Proteomes" id="UP001265700">
    <property type="component" value="Unassembled WGS sequence"/>
</dbReference>
<sequence>MKYAILSLSLTFCQSCFAQWAVFDNRVYEELVKINNVRSTTQPSLADFEEQAELSSDFATIELAERTRFITTEEDCGDRQLNEKHYFACQGLRNLRLKTLEQSESLLRVIQQRRTQIGQLIQTGRGVAEESGPLQRHHFELQGLQAQIQNDAMQLQVLMYGYKQREKMYEMQMAEARRVSDTRRPGSRSLGAVPFVPALMR</sequence>
<keyword evidence="1" id="KW-0732">Signal</keyword>
<reference evidence="2 3" key="1">
    <citation type="submission" date="2023-07" db="EMBL/GenBank/DDBJ databases">
        <title>Sorghum-associated microbial communities from plants grown in Nebraska, USA.</title>
        <authorList>
            <person name="Schachtman D."/>
        </authorList>
    </citation>
    <scope>NUCLEOTIDE SEQUENCE [LARGE SCALE GENOMIC DNA]</scope>
    <source>
        <strain evidence="2 3">4249</strain>
    </source>
</reference>
<proteinExistence type="predicted"/>
<protein>
    <submittedName>
        <fullName evidence="2">Uncharacterized protein</fullName>
    </submittedName>
</protein>
<evidence type="ECO:0000256" key="1">
    <source>
        <dbReference type="SAM" id="SignalP"/>
    </source>
</evidence>
<feature type="signal peptide" evidence="1">
    <location>
        <begin position="1"/>
        <end position="18"/>
    </location>
</feature>
<dbReference type="EMBL" id="JAVDWU010000001">
    <property type="protein sequence ID" value="MDR7148884.1"/>
    <property type="molecule type" value="Genomic_DNA"/>
</dbReference>
<comment type="caution">
    <text evidence="2">The sequence shown here is derived from an EMBL/GenBank/DDBJ whole genome shotgun (WGS) entry which is preliminary data.</text>
</comment>
<evidence type="ECO:0000313" key="3">
    <source>
        <dbReference type="Proteomes" id="UP001265700"/>
    </source>
</evidence>
<accession>A0ABU1WIK2</accession>
<name>A0ABU1WIK2_9BURK</name>